<gene>
    <name evidence="1" type="ORF">DKK78_03435</name>
</gene>
<dbReference type="SUPFAM" id="SSF103370">
    <property type="entry name" value="NinB"/>
    <property type="match status" value="1"/>
</dbReference>
<reference evidence="1 2" key="1">
    <citation type="submission" date="2018-05" db="EMBL/GenBank/DDBJ databases">
        <title>Reference genomes for bee gut microbiota database.</title>
        <authorList>
            <person name="Ellegaard K.M."/>
        </authorList>
    </citation>
    <scope>NUCLEOTIDE SEQUENCE [LARGE SCALE GENOMIC DNA]</scope>
    <source>
        <strain evidence="1 2">ESL0172</strain>
    </source>
</reference>
<evidence type="ECO:0000313" key="1">
    <source>
        <dbReference type="EMBL" id="PXY91398.1"/>
    </source>
</evidence>
<dbReference type="RefSeq" id="WP_110447369.1">
    <property type="nucleotide sequence ID" value="NZ_CP132381.1"/>
</dbReference>
<comment type="caution">
    <text evidence="1">The sequence shown here is derived from an EMBL/GenBank/DDBJ whole genome shotgun (WGS) entry which is preliminary data.</text>
</comment>
<dbReference type="InterPro" id="IPR008711">
    <property type="entry name" value="Recombinase_NinB"/>
</dbReference>
<dbReference type="OrthoDB" id="6064804at2"/>
<keyword evidence="2" id="KW-1185">Reference proteome</keyword>
<organism evidence="1 2">
    <name type="scientific">Gilliamella apis</name>
    <dbReference type="NCBI Taxonomy" id="1970738"/>
    <lineage>
        <taxon>Bacteria</taxon>
        <taxon>Pseudomonadati</taxon>
        <taxon>Pseudomonadota</taxon>
        <taxon>Gammaproteobacteria</taxon>
        <taxon>Orbales</taxon>
        <taxon>Orbaceae</taxon>
        <taxon>Gilliamella</taxon>
    </lineage>
</organism>
<proteinExistence type="predicted"/>
<name>A0A2V4DNH8_9GAMM</name>
<dbReference type="Pfam" id="PF05772">
    <property type="entry name" value="NinB"/>
    <property type="match status" value="1"/>
</dbReference>
<dbReference type="AlphaFoldDB" id="A0A2V4DNH8"/>
<evidence type="ECO:0000313" key="2">
    <source>
        <dbReference type="Proteomes" id="UP000247673"/>
    </source>
</evidence>
<dbReference type="InterPro" id="IPR036619">
    <property type="entry name" value="NinB_sf"/>
</dbReference>
<dbReference type="Proteomes" id="UP000247673">
    <property type="component" value="Unassembled WGS sequence"/>
</dbReference>
<dbReference type="EMBL" id="QGLO01000004">
    <property type="protein sequence ID" value="PXY91398.1"/>
    <property type="molecule type" value="Genomic_DNA"/>
</dbReference>
<accession>A0A2V4DNH8</accession>
<dbReference type="Gene3D" id="1.10.3790.10">
    <property type="entry name" value="NinB"/>
    <property type="match status" value="1"/>
</dbReference>
<sequence>MIKEIRLTHELARTTAIDVISQLPVDSEHPLRIVIDEDKRTLAQNRMMWAVLNDIAKQVNWNGEQLTAEEWKHLITANLHGQKCFKGIGGGLVFMGLSTRKMNKKEFADVVTCAEQFGAENGVKFSNDALEAIQLAEQYKDQLSKVA</sequence>
<protein>
    <submittedName>
        <fullName evidence="1">Recombination protein NinB</fullName>
    </submittedName>
</protein>